<keyword evidence="5 7" id="KW-1133">Transmembrane helix</keyword>
<dbReference type="PANTHER" id="PTHR30465">
    <property type="entry name" value="INNER MEMBRANE ABC TRANSPORTER"/>
    <property type="match status" value="1"/>
</dbReference>
<dbReference type="AlphaFoldDB" id="A0A1G9U2Y0"/>
<dbReference type="PROSITE" id="PS50928">
    <property type="entry name" value="ABC_TM1"/>
    <property type="match status" value="1"/>
</dbReference>
<protein>
    <submittedName>
        <fullName evidence="9">Oligopeptide transport system permease protein</fullName>
    </submittedName>
</protein>
<dbReference type="Pfam" id="PF00528">
    <property type="entry name" value="BPD_transp_1"/>
    <property type="match status" value="1"/>
</dbReference>
<evidence type="ECO:0000256" key="1">
    <source>
        <dbReference type="ARBA" id="ARBA00004651"/>
    </source>
</evidence>
<dbReference type="Pfam" id="PF19300">
    <property type="entry name" value="BPD_transp_1_N"/>
    <property type="match status" value="1"/>
</dbReference>
<feature type="domain" description="ABC transmembrane type-1" evidence="8">
    <location>
        <begin position="94"/>
        <end position="295"/>
    </location>
</feature>
<dbReference type="GO" id="GO:0055085">
    <property type="term" value="P:transmembrane transport"/>
    <property type="evidence" value="ECO:0007669"/>
    <property type="project" value="InterPro"/>
</dbReference>
<keyword evidence="10" id="KW-1185">Reference proteome</keyword>
<dbReference type="InterPro" id="IPR000515">
    <property type="entry name" value="MetI-like"/>
</dbReference>
<accession>A0A1G9U2Y0</accession>
<feature type="transmembrane region" description="Helical" evidence="7">
    <location>
        <begin position="226"/>
        <end position="252"/>
    </location>
</feature>
<feature type="transmembrane region" description="Helical" evidence="7">
    <location>
        <begin position="168"/>
        <end position="188"/>
    </location>
</feature>
<proteinExistence type="inferred from homology"/>
<keyword evidence="6 7" id="KW-0472">Membrane</keyword>
<dbReference type="OrthoDB" id="9773221at2"/>
<evidence type="ECO:0000256" key="2">
    <source>
        <dbReference type="ARBA" id="ARBA00022448"/>
    </source>
</evidence>
<comment type="similarity">
    <text evidence="7">Belongs to the binding-protein-dependent transport system permease family.</text>
</comment>
<feature type="transmembrane region" description="Helical" evidence="7">
    <location>
        <begin position="133"/>
        <end position="156"/>
    </location>
</feature>
<dbReference type="RefSeq" id="WP_092073119.1">
    <property type="nucleotide sequence ID" value="NZ_FNHB01000005.1"/>
</dbReference>
<evidence type="ECO:0000256" key="7">
    <source>
        <dbReference type="RuleBase" id="RU363032"/>
    </source>
</evidence>
<evidence type="ECO:0000259" key="8">
    <source>
        <dbReference type="PROSITE" id="PS50928"/>
    </source>
</evidence>
<evidence type="ECO:0000256" key="4">
    <source>
        <dbReference type="ARBA" id="ARBA00022692"/>
    </source>
</evidence>
<evidence type="ECO:0000256" key="5">
    <source>
        <dbReference type="ARBA" id="ARBA00022989"/>
    </source>
</evidence>
<sequence>MLRYLLSRLLNSGIVLLAIITITFLLMHAIPGGPFTGERNLPAAVLKNIEARYHLDDPLWRQYGDYLANLIRFDLGPSFKYAGRTVNDIIRESFPVSLQLGLISIGLALLLGIPAGSLAALRQNRWQDYVTMGLATLGVSVPGFVVAALLIYVFAIKLSLLPAALWEGAEYMVLPALALAAHPMAFIARLTRSSMLEVLSQDYIKTARAKGLPPIIILYRHALKNALIPVVTYVGPMAAGILTGSFIIETIFAIPGLGRHFVTSIYNRDYTVILGITVFYSILVIGLNLVVDLVYPLLDPRIKLTKEQKNS</sequence>
<evidence type="ECO:0000256" key="3">
    <source>
        <dbReference type="ARBA" id="ARBA00022475"/>
    </source>
</evidence>
<dbReference type="GO" id="GO:0005886">
    <property type="term" value="C:plasma membrane"/>
    <property type="evidence" value="ECO:0007669"/>
    <property type="project" value="UniProtKB-SubCell"/>
</dbReference>
<dbReference type="InterPro" id="IPR035906">
    <property type="entry name" value="MetI-like_sf"/>
</dbReference>
<dbReference type="Gene3D" id="1.10.3720.10">
    <property type="entry name" value="MetI-like"/>
    <property type="match status" value="1"/>
</dbReference>
<feature type="transmembrane region" description="Helical" evidence="7">
    <location>
        <begin position="100"/>
        <end position="121"/>
    </location>
</feature>
<dbReference type="EMBL" id="FNHB01000005">
    <property type="protein sequence ID" value="SDM54390.1"/>
    <property type="molecule type" value="Genomic_DNA"/>
</dbReference>
<dbReference type="InterPro" id="IPR045621">
    <property type="entry name" value="BPD_transp_1_N"/>
</dbReference>
<dbReference type="Proteomes" id="UP000214880">
    <property type="component" value="Unassembled WGS sequence"/>
</dbReference>
<evidence type="ECO:0000313" key="9">
    <source>
        <dbReference type="EMBL" id="SDM54390.1"/>
    </source>
</evidence>
<keyword evidence="2 7" id="KW-0813">Transport</keyword>
<evidence type="ECO:0000256" key="6">
    <source>
        <dbReference type="ARBA" id="ARBA00023136"/>
    </source>
</evidence>
<evidence type="ECO:0000313" key="10">
    <source>
        <dbReference type="Proteomes" id="UP000214880"/>
    </source>
</evidence>
<comment type="subcellular location">
    <subcellularLocation>
        <location evidence="1 7">Cell membrane</location>
        <topology evidence="1 7">Multi-pass membrane protein</topology>
    </subcellularLocation>
</comment>
<dbReference type="SUPFAM" id="SSF161098">
    <property type="entry name" value="MetI-like"/>
    <property type="match status" value="1"/>
</dbReference>
<gene>
    <name evidence="9" type="ORF">SAMN04488502_105173</name>
</gene>
<dbReference type="CDD" id="cd06261">
    <property type="entry name" value="TM_PBP2"/>
    <property type="match status" value="1"/>
</dbReference>
<keyword evidence="4 7" id="KW-0812">Transmembrane</keyword>
<keyword evidence="3" id="KW-1003">Cell membrane</keyword>
<name>A0A1G9U2Y0_9FIRM</name>
<organism evidence="9 10">
    <name type="scientific">Dendrosporobacter quercicolus</name>
    <dbReference type="NCBI Taxonomy" id="146817"/>
    <lineage>
        <taxon>Bacteria</taxon>
        <taxon>Bacillati</taxon>
        <taxon>Bacillota</taxon>
        <taxon>Negativicutes</taxon>
        <taxon>Selenomonadales</taxon>
        <taxon>Sporomusaceae</taxon>
        <taxon>Dendrosporobacter</taxon>
    </lineage>
</organism>
<reference evidence="9 10" key="1">
    <citation type="submission" date="2016-10" db="EMBL/GenBank/DDBJ databases">
        <authorList>
            <person name="de Groot N.N."/>
        </authorList>
    </citation>
    <scope>NUCLEOTIDE SEQUENCE [LARGE SCALE GENOMIC DNA]</scope>
    <source>
        <strain evidence="9 10">DSM 1736</strain>
    </source>
</reference>
<dbReference type="PANTHER" id="PTHR30465:SF93">
    <property type="entry name" value="OLIGOPEPTIDE TRANSPORT SYSTEM PERMEASE PROTEIN OPPB"/>
    <property type="match status" value="1"/>
</dbReference>
<feature type="transmembrane region" description="Helical" evidence="7">
    <location>
        <begin position="272"/>
        <end position="298"/>
    </location>
</feature>
<dbReference type="STRING" id="146817.SAMN04488502_105173"/>
<feature type="transmembrane region" description="Helical" evidence="7">
    <location>
        <begin position="9"/>
        <end position="30"/>
    </location>
</feature>